<dbReference type="PANTHER" id="PTHR10332">
    <property type="entry name" value="EQUILIBRATIVE NUCLEOSIDE TRANSPORTER"/>
    <property type="match status" value="1"/>
</dbReference>
<dbReference type="InParanoid" id="G0QTG9"/>
<comment type="subcellular location">
    <subcellularLocation>
        <location evidence="1">Membrane</location>
        <topology evidence="1">Multi-pass membrane protein</topology>
    </subcellularLocation>
</comment>
<evidence type="ECO:0000256" key="7">
    <source>
        <dbReference type="SAM" id="Phobius"/>
    </source>
</evidence>
<evidence type="ECO:0000256" key="6">
    <source>
        <dbReference type="ARBA" id="ARBA00023136"/>
    </source>
</evidence>
<proteinExistence type="inferred from homology"/>
<sequence>MKYVNDFKEAYKYTGYVSIFMWVLYFQTYILYPGVCVFQKPTYTEIPTRYAYVCMIFLFNIGDMVGKWLGGLKYFLKISIIYTVIVLRFIFFPLFILTARGHEKFQSDYFAFFNILLFGITNGFGTTSLMVVGPLKTNDPRLKDLINYIIFFMLTFGNSIGSILSVVLS</sequence>
<feature type="transmembrane region" description="Helical" evidence="7">
    <location>
        <begin position="109"/>
        <end position="133"/>
    </location>
</feature>
<evidence type="ECO:0000256" key="1">
    <source>
        <dbReference type="ARBA" id="ARBA00004141"/>
    </source>
</evidence>
<dbReference type="RefSeq" id="XP_004034976.1">
    <property type="nucleotide sequence ID" value="XM_004034928.1"/>
</dbReference>
<name>G0QTG9_ICHMU</name>
<feature type="transmembrane region" description="Helical" evidence="7">
    <location>
        <begin position="50"/>
        <end position="69"/>
    </location>
</feature>
<dbReference type="OMA" id="WCTLAVT"/>
<feature type="transmembrane region" description="Helical" evidence="7">
    <location>
        <begin position="15"/>
        <end position="38"/>
    </location>
</feature>
<dbReference type="EMBL" id="GL983854">
    <property type="protein sequence ID" value="EGR31490.1"/>
    <property type="molecule type" value="Genomic_DNA"/>
</dbReference>
<evidence type="ECO:0000256" key="2">
    <source>
        <dbReference type="ARBA" id="ARBA00007965"/>
    </source>
</evidence>
<evidence type="ECO:0000313" key="8">
    <source>
        <dbReference type="EMBL" id="EGR31490.1"/>
    </source>
</evidence>
<evidence type="ECO:0000313" key="9">
    <source>
        <dbReference type="Proteomes" id="UP000008983"/>
    </source>
</evidence>
<dbReference type="Proteomes" id="UP000008983">
    <property type="component" value="Unassembled WGS sequence"/>
</dbReference>
<dbReference type="Pfam" id="PF01733">
    <property type="entry name" value="Nucleoside_tran"/>
    <property type="match status" value="1"/>
</dbReference>
<gene>
    <name evidence="8" type="ORF">IMG5_108310</name>
</gene>
<organism evidence="8 9">
    <name type="scientific">Ichthyophthirius multifiliis</name>
    <name type="common">White spot disease agent</name>
    <name type="synonym">Ich</name>
    <dbReference type="NCBI Taxonomy" id="5932"/>
    <lineage>
        <taxon>Eukaryota</taxon>
        <taxon>Sar</taxon>
        <taxon>Alveolata</taxon>
        <taxon>Ciliophora</taxon>
        <taxon>Intramacronucleata</taxon>
        <taxon>Oligohymenophorea</taxon>
        <taxon>Hymenostomatida</taxon>
        <taxon>Ophryoglenina</taxon>
        <taxon>Ichthyophthirius</taxon>
    </lineage>
</organism>
<evidence type="ECO:0000256" key="4">
    <source>
        <dbReference type="ARBA" id="ARBA00022692"/>
    </source>
</evidence>
<keyword evidence="4 7" id="KW-0812">Transmembrane</keyword>
<keyword evidence="5 7" id="KW-1133">Transmembrane helix</keyword>
<dbReference type="GO" id="GO:0005337">
    <property type="term" value="F:nucleoside transmembrane transporter activity"/>
    <property type="evidence" value="ECO:0007669"/>
    <property type="project" value="InterPro"/>
</dbReference>
<keyword evidence="9" id="KW-1185">Reference proteome</keyword>
<feature type="transmembrane region" description="Helical" evidence="7">
    <location>
        <begin position="75"/>
        <end position="97"/>
    </location>
</feature>
<dbReference type="OrthoDB" id="411344at2759"/>
<evidence type="ECO:0000256" key="5">
    <source>
        <dbReference type="ARBA" id="ARBA00022989"/>
    </source>
</evidence>
<dbReference type="PANTHER" id="PTHR10332:SF10">
    <property type="entry name" value="EQUILIBRATIVE NUCLEOSIDE TRANSPORTER 4"/>
    <property type="match status" value="1"/>
</dbReference>
<reference evidence="8 9" key="1">
    <citation type="submission" date="2011-07" db="EMBL/GenBank/DDBJ databases">
        <authorList>
            <person name="Coyne R."/>
            <person name="Brami D."/>
            <person name="Johnson J."/>
            <person name="Hostetler J."/>
            <person name="Hannick L."/>
            <person name="Clark T."/>
            <person name="Cassidy-Hanley D."/>
            <person name="Inman J."/>
        </authorList>
    </citation>
    <scope>NUCLEOTIDE SEQUENCE [LARGE SCALE GENOMIC DNA]</scope>
    <source>
        <strain evidence="8 9">G5</strain>
    </source>
</reference>
<dbReference type="InterPro" id="IPR002259">
    <property type="entry name" value="Eqnu_transpt"/>
</dbReference>
<evidence type="ECO:0000256" key="3">
    <source>
        <dbReference type="ARBA" id="ARBA00022448"/>
    </source>
</evidence>
<dbReference type="eggNOG" id="KOG1479">
    <property type="taxonomic scope" value="Eukaryota"/>
</dbReference>
<feature type="transmembrane region" description="Helical" evidence="7">
    <location>
        <begin position="145"/>
        <end position="168"/>
    </location>
</feature>
<dbReference type="AlphaFoldDB" id="G0QTG9"/>
<dbReference type="GO" id="GO:0005886">
    <property type="term" value="C:plasma membrane"/>
    <property type="evidence" value="ECO:0007669"/>
    <property type="project" value="TreeGrafter"/>
</dbReference>
<accession>G0QTG9</accession>
<dbReference type="GeneID" id="14907629"/>
<protein>
    <submittedName>
        <fullName evidence="8">Nucleoside transporter family protein, putative</fullName>
    </submittedName>
</protein>
<keyword evidence="3" id="KW-0813">Transport</keyword>
<comment type="similarity">
    <text evidence="2">Belongs to the SLC29A/ENT transporter (TC 2.A.57) family.</text>
</comment>
<keyword evidence="6 7" id="KW-0472">Membrane</keyword>